<feature type="non-terminal residue" evidence="2">
    <location>
        <position position="1"/>
    </location>
</feature>
<dbReference type="EMBL" id="UINC01172870">
    <property type="protein sequence ID" value="SVD78168.1"/>
    <property type="molecule type" value="Genomic_DNA"/>
</dbReference>
<dbReference type="PANTHER" id="PTHR11365:SF23">
    <property type="entry name" value="HYPOTHETICAL 5-OXOPROLINASE (EUROFUNG)-RELATED"/>
    <property type="match status" value="1"/>
</dbReference>
<evidence type="ECO:0000313" key="2">
    <source>
        <dbReference type="EMBL" id="SVD78168.1"/>
    </source>
</evidence>
<feature type="non-terminal residue" evidence="2">
    <location>
        <position position="266"/>
    </location>
</feature>
<organism evidence="2">
    <name type="scientific">marine metagenome</name>
    <dbReference type="NCBI Taxonomy" id="408172"/>
    <lineage>
        <taxon>unclassified sequences</taxon>
        <taxon>metagenomes</taxon>
        <taxon>ecological metagenomes</taxon>
    </lineage>
</organism>
<dbReference type="GO" id="GO:0006749">
    <property type="term" value="P:glutathione metabolic process"/>
    <property type="evidence" value="ECO:0007669"/>
    <property type="project" value="TreeGrafter"/>
</dbReference>
<name>A0A382Y6Q3_9ZZZZ</name>
<reference evidence="2" key="1">
    <citation type="submission" date="2018-05" db="EMBL/GenBank/DDBJ databases">
        <authorList>
            <person name="Lanie J.A."/>
            <person name="Ng W.-L."/>
            <person name="Kazmierczak K.M."/>
            <person name="Andrzejewski T.M."/>
            <person name="Davidsen T.M."/>
            <person name="Wayne K.J."/>
            <person name="Tettelin H."/>
            <person name="Glass J.I."/>
            <person name="Rusch D."/>
            <person name="Podicherti R."/>
            <person name="Tsui H.-C.T."/>
            <person name="Winkler M.E."/>
        </authorList>
    </citation>
    <scope>NUCLEOTIDE SEQUENCE</scope>
</reference>
<dbReference type="InterPro" id="IPR045079">
    <property type="entry name" value="Oxoprolinase-like"/>
</dbReference>
<sequence>VLQKTALSVNIRERLDFSCALFDAQGRLVSNAPHMPVHLGSMGESVRSVIAVNGSQLGPSDSIMLNSPYHGGTHLPDITVVTPWFAESERPLFFLASRAHHADIGGITPGSMPSDSRHIDEEGVLIDNFWLVQRGKFQLAATKALFCDGQYPARNPSQNIADLKAQLAANQQGVKQLEKAVERYGMITVQNYLSFVRKNAETSVRRLVHSLHDSEFRYAMDSGEVICVQISVNHKAKEATIDFTGTSVQSATNFNAPEAVTRAATL</sequence>
<feature type="domain" description="Hydantoinase B/oxoprolinase" evidence="1">
    <location>
        <begin position="1"/>
        <end position="265"/>
    </location>
</feature>
<proteinExistence type="predicted"/>
<dbReference type="GO" id="GO:0005829">
    <property type="term" value="C:cytosol"/>
    <property type="evidence" value="ECO:0007669"/>
    <property type="project" value="TreeGrafter"/>
</dbReference>
<dbReference type="Pfam" id="PF02538">
    <property type="entry name" value="Hydantoinase_B"/>
    <property type="match status" value="1"/>
</dbReference>
<dbReference type="GO" id="GO:0017168">
    <property type="term" value="F:5-oxoprolinase (ATP-hydrolyzing) activity"/>
    <property type="evidence" value="ECO:0007669"/>
    <property type="project" value="TreeGrafter"/>
</dbReference>
<dbReference type="PANTHER" id="PTHR11365">
    <property type="entry name" value="5-OXOPROLINASE RELATED"/>
    <property type="match status" value="1"/>
</dbReference>
<accession>A0A382Y6Q3</accession>
<dbReference type="InterPro" id="IPR003692">
    <property type="entry name" value="Hydantoinase_B"/>
</dbReference>
<gene>
    <name evidence="2" type="ORF">METZ01_LOCUS431022</name>
</gene>
<protein>
    <recommendedName>
        <fullName evidence="1">Hydantoinase B/oxoprolinase domain-containing protein</fullName>
    </recommendedName>
</protein>
<dbReference type="AlphaFoldDB" id="A0A382Y6Q3"/>
<evidence type="ECO:0000259" key="1">
    <source>
        <dbReference type="Pfam" id="PF02538"/>
    </source>
</evidence>